<keyword evidence="6 7" id="KW-0092">Biotin</keyword>
<dbReference type="CDD" id="cd06850">
    <property type="entry name" value="biotinyl_domain"/>
    <property type="match status" value="1"/>
</dbReference>
<feature type="domain" description="Lipoyl-binding" evidence="9">
    <location>
        <begin position="208"/>
        <end position="284"/>
    </location>
</feature>
<keyword evidence="4 7" id="KW-0443">Lipid metabolism</keyword>
<keyword evidence="3 7" id="KW-0276">Fatty acid metabolism</keyword>
<dbReference type="Gene3D" id="2.40.50.100">
    <property type="match status" value="1"/>
</dbReference>
<proteinExistence type="predicted"/>
<dbReference type="InterPro" id="IPR001249">
    <property type="entry name" value="AcCoA_biotinCC"/>
</dbReference>
<evidence type="ECO:0000313" key="11">
    <source>
        <dbReference type="Proteomes" id="UP001642360"/>
    </source>
</evidence>
<sequence>MASISVPCPKITALYGASHPSLTQCQHHHQQRSVSFRPDSKSKPALLAGSSIDNPNKFLGLQGSSQYQSDVFKVCAQLNEVSIEKSSNSVLVPKAKSEESSFESQTNIPDASSISAFMTQVADLVELVDSRDIMELQLKQLDCELLIRKKEALPQPPVAAPQPHSPQAMVPSQLPHAQVAAPASSGPVPSPPVSAPAPVTPAKPKSSHPPFKCPMAGTFYSSPAPGAPAFVKVGDKVQKGQVVCIIEAMKLMNEIEADQSGTLVEILAEDGKPVSVDMPLFIIEP</sequence>
<reference evidence="10 11" key="1">
    <citation type="submission" date="2024-02" db="EMBL/GenBank/DDBJ databases">
        <authorList>
            <person name="Vignale AGUSTIN F."/>
            <person name="Sosa J E."/>
            <person name="Modenutti C."/>
        </authorList>
    </citation>
    <scope>NUCLEOTIDE SEQUENCE [LARGE SCALE GENOMIC DNA]</scope>
</reference>
<dbReference type="AlphaFoldDB" id="A0ABC8RZ24"/>
<feature type="region of interest" description="Disordered" evidence="8">
    <location>
        <begin position="156"/>
        <end position="209"/>
    </location>
</feature>
<evidence type="ECO:0000256" key="4">
    <source>
        <dbReference type="ARBA" id="ARBA00023098"/>
    </source>
</evidence>
<dbReference type="NCBIfam" id="TIGR00531">
    <property type="entry name" value="BCCP"/>
    <property type="match status" value="1"/>
</dbReference>
<dbReference type="GO" id="GO:0009507">
    <property type="term" value="C:chloroplast"/>
    <property type="evidence" value="ECO:0007669"/>
    <property type="project" value="UniProtKB-SubCell"/>
</dbReference>
<name>A0ABC8RZ24_9AQUA</name>
<evidence type="ECO:0000256" key="6">
    <source>
        <dbReference type="ARBA" id="ARBA00023267"/>
    </source>
</evidence>
<evidence type="ECO:0000256" key="2">
    <source>
        <dbReference type="ARBA" id="ARBA00022516"/>
    </source>
</evidence>
<dbReference type="InterPro" id="IPR000089">
    <property type="entry name" value="Biotin_lipoyl"/>
</dbReference>
<dbReference type="PRINTS" id="PR01071">
    <property type="entry name" value="ACOABIOTINCC"/>
</dbReference>
<dbReference type="FunFam" id="2.40.50.100:FF:000003">
    <property type="entry name" value="Acetyl-CoA carboxylase biotin carboxyl carrier protein"/>
    <property type="match status" value="1"/>
</dbReference>
<dbReference type="InterPro" id="IPR011053">
    <property type="entry name" value="Single_hybrid_motif"/>
</dbReference>
<evidence type="ECO:0000256" key="5">
    <source>
        <dbReference type="ARBA" id="ARBA00023160"/>
    </source>
</evidence>
<organism evidence="10 11">
    <name type="scientific">Ilex paraguariensis</name>
    <name type="common">yerba mate</name>
    <dbReference type="NCBI Taxonomy" id="185542"/>
    <lineage>
        <taxon>Eukaryota</taxon>
        <taxon>Viridiplantae</taxon>
        <taxon>Streptophyta</taxon>
        <taxon>Embryophyta</taxon>
        <taxon>Tracheophyta</taxon>
        <taxon>Spermatophyta</taxon>
        <taxon>Magnoliopsida</taxon>
        <taxon>eudicotyledons</taxon>
        <taxon>Gunneridae</taxon>
        <taxon>Pentapetalae</taxon>
        <taxon>asterids</taxon>
        <taxon>campanulids</taxon>
        <taxon>Aquifoliales</taxon>
        <taxon>Aquifoliaceae</taxon>
        <taxon>Ilex</taxon>
    </lineage>
</organism>
<feature type="region of interest" description="Disordered" evidence="8">
    <location>
        <begin position="28"/>
        <end position="47"/>
    </location>
</feature>
<accession>A0ABC8RZ24</accession>
<comment type="subcellular location">
    <subcellularLocation>
        <location evidence="7">Plastid</location>
        <location evidence="7">Chloroplast</location>
    </subcellularLocation>
</comment>
<keyword evidence="11" id="KW-1185">Reference proteome</keyword>
<evidence type="ECO:0000256" key="3">
    <source>
        <dbReference type="ARBA" id="ARBA00022832"/>
    </source>
</evidence>
<dbReference type="PROSITE" id="PS50968">
    <property type="entry name" value="BIOTINYL_LIPOYL"/>
    <property type="match status" value="1"/>
</dbReference>
<dbReference type="GO" id="GO:0016421">
    <property type="term" value="F:CoA carboxylase activity"/>
    <property type="evidence" value="ECO:0007669"/>
    <property type="project" value="UniProtKB-ARBA"/>
</dbReference>
<gene>
    <name evidence="10" type="ORF">ILEXP_LOCUS15917</name>
</gene>
<evidence type="ECO:0000256" key="7">
    <source>
        <dbReference type="RuleBase" id="RU364072"/>
    </source>
</evidence>
<keyword evidence="5 7" id="KW-0275">Fatty acid biosynthesis</keyword>
<keyword evidence="7" id="KW-0150">Chloroplast</keyword>
<dbReference type="EMBL" id="CAUOFW020001724">
    <property type="protein sequence ID" value="CAK9147988.1"/>
    <property type="molecule type" value="Genomic_DNA"/>
</dbReference>
<dbReference type="Pfam" id="PF00364">
    <property type="entry name" value="Biotin_lipoyl"/>
    <property type="match status" value="1"/>
</dbReference>
<dbReference type="GO" id="GO:0006633">
    <property type="term" value="P:fatty acid biosynthetic process"/>
    <property type="evidence" value="ECO:0007669"/>
    <property type="project" value="UniProtKB-KW"/>
</dbReference>
<evidence type="ECO:0000256" key="8">
    <source>
        <dbReference type="SAM" id="MobiDB-lite"/>
    </source>
</evidence>
<dbReference type="SUPFAM" id="SSF51230">
    <property type="entry name" value="Single hybrid motif"/>
    <property type="match status" value="1"/>
</dbReference>
<dbReference type="InterPro" id="IPR001882">
    <property type="entry name" value="Biotin_BS"/>
</dbReference>
<comment type="function">
    <text evidence="7">This protein is a component of the acetyl coenzyme A carboxylase complex; first, biotin carboxylase catalyzes the carboxylation of the carrier protein and then the transcarboxylase transfers the carboxyl group to form malonyl-CoA.</text>
</comment>
<dbReference type="PANTHER" id="PTHR43416:SF4">
    <property type="entry name" value="BIOTIN CARBOXYL CARRIER PROTEIN OF ACETYL-COA CARBOXYLASE 2, CHLOROPLASTIC"/>
    <property type="match status" value="1"/>
</dbReference>
<comment type="caution">
    <text evidence="10">The sequence shown here is derived from an EMBL/GenBank/DDBJ whole genome shotgun (WGS) entry which is preliminary data.</text>
</comment>
<evidence type="ECO:0000259" key="9">
    <source>
        <dbReference type="PROSITE" id="PS50968"/>
    </source>
</evidence>
<keyword evidence="2 7" id="KW-0444">Lipid biosynthesis</keyword>
<protein>
    <recommendedName>
        <fullName evidence="7">Biotin carboxyl carrier protein of acetyl-CoA carboxylase</fullName>
    </recommendedName>
</protein>
<dbReference type="PANTHER" id="PTHR43416">
    <property type="entry name" value="DIHYDROLIPOYLLYSINE-RESIDUE SUCCINYLTRANSFERASE COMPONENT OF 2-OXOGLUTARATE DEHYDROGENASE COMPLEX, MITOCHONDRIAL-RELATED"/>
    <property type="match status" value="1"/>
</dbReference>
<feature type="compositionally biased region" description="Pro residues" evidence="8">
    <location>
        <begin position="188"/>
        <end position="201"/>
    </location>
</feature>
<keyword evidence="7" id="KW-0934">Plastid</keyword>
<dbReference type="InterPro" id="IPR050537">
    <property type="entry name" value="2-oxoacid_dehydrogenase"/>
</dbReference>
<comment type="pathway">
    <text evidence="1 7">Lipid metabolism; fatty acid biosynthesis.</text>
</comment>
<evidence type="ECO:0000256" key="1">
    <source>
        <dbReference type="ARBA" id="ARBA00005194"/>
    </source>
</evidence>
<evidence type="ECO:0000313" key="10">
    <source>
        <dbReference type="EMBL" id="CAK9147988.1"/>
    </source>
</evidence>
<dbReference type="Proteomes" id="UP001642360">
    <property type="component" value="Unassembled WGS sequence"/>
</dbReference>
<dbReference type="PROSITE" id="PS00188">
    <property type="entry name" value="BIOTIN"/>
    <property type="match status" value="1"/>
</dbReference>